<dbReference type="AlphaFoldDB" id="A0AA47ERH9"/>
<reference evidence="2" key="1">
    <citation type="submission" date="2022-10" db="EMBL/GenBank/DDBJ databases">
        <title>Complete genome sequence resource for Xanthomonas hortorum isolated from Greek Oregano.</title>
        <authorList>
            <person name="Gonzalez-Tobon J."/>
            <person name="Helmann T.C."/>
            <person name="Daughtrey M."/>
            <person name="Stodghill P.V."/>
            <person name="Filiatrault M.J."/>
        </authorList>
    </citation>
    <scope>NUCLEOTIDE SEQUENCE</scope>
    <source>
        <strain evidence="2">Oregano 108</strain>
    </source>
</reference>
<feature type="domain" description="Mrr-like" evidence="1">
    <location>
        <begin position="34"/>
        <end position="124"/>
    </location>
</feature>
<dbReference type="InterPro" id="IPR011856">
    <property type="entry name" value="tRNA_endonuc-like_dom_sf"/>
</dbReference>
<dbReference type="SUPFAM" id="SSF52980">
    <property type="entry name" value="Restriction endonuclease-like"/>
    <property type="match status" value="1"/>
</dbReference>
<protein>
    <submittedName>
        <fullName evidence="2">Restriction endonuclease</fullName>
        <ecNumber evidence="2">3.1.21.-</ecNumber>
    </submittedName>
</protein>
<dbReference type="GO" id="GO:0004519">
    <property type="term" value="F:endonuclease activity"/>
    <property type="evidence" value="ECO:0007669"/>
    <property type="project" value="UniProtKB-KW"/>
</dbReference>
<accession>A0AA47ERH9</accession>
<dbReference type="Proteomes" id="UP001164737">
    <property type="component" value="Chromosome"/>
</dbReference>
<dbReference type="Gene3D" id="3.40.1350.10">
    <property type="match status" value="1"/>
</dbReference>
<dbReference type="RefSeq" id="WP_268212926.1">
    <property type="nucleotide sequence ID" value="NZ_CP107241.1"/>
</dbReference>
<keyword evidence="2" id="KW-0378">Hydrolase</keyword>
<dbReference type="EC" id="3.1.21.-" evidence="2"/>
<evidence type="ECO:0000259" key="1">
    <source>
        <dbReference type="Pfam" id="PF13156"/>
    </source>
</evidence>
<evidence type="ECO:0000313" key="2">
    <source>
        <dbReference type="EMBL" id="WAH63921.1"/>
    </source>
</evidence>
<dbReference type="EMBL" id="CP107241">
    <property type="protein sequence ID" value="WAH63921.1"/>
    <property type="molecule type" value="Genomic_DNA"/>
</dbReference>
<dbReference type="InterPro" id="IPR039442">
    <property type="entry name" value="Mrr-like_dom"/>
</dbReference>
<sequence length="134" mass="15148">MTNLSILLDTFRAAAVSEREKGTYFEELILAYVRNEATYKDLYSQVWTWGDWAPAHGFSAKDDGIDLVAEVAGTGEIHAIQCKFYAADYKLRKDDIDSFFTASGRKPFARRIIFSTTLDWSEHAGGFNSDSQRC</sequence>
<dbReference type="GO" id="GO:0016787">
    <property type="term" value="F:hydrolase activity"/>
    <property type="evidence" value="ECO:0007669"/>
    <property type="project" value="UniProtKB-KW"/>
</dbReference>
<gene>
    <name evidence="2" type="ORF">OEG85_21255</name>
</gene>
<keyword evidence="2" id="KW-0255">Endonuclease</keyword>
<dbReference type="InterPro" id="IPR011335">
    <property type="entry name" value="Restrct_endonuc-II-like"/>
</dbReference>
<evidence type="ECO:0000313" key="3">
    <source>
        <dbReference type="Proteomes" id="UP001164737"/>
    </source>
</evidence>
<name>A0AA47ERH9_9XANT</name>
<dbReference type="Pfam" id="PF13156">
    <property type="entry name" value="Mrr_cat_2"/>
    <property type="match status" value="1"/>
</dbReference>
<proteinExistence type="predicted"/>
<dbReference type="GO" id="GO:0003676">
    <property type="term" value="F:nucleic acid binding"/>
    <property type="evidence" value="ECO:0007669"/>
    <property type="project" value="InterPro"/>
</dbReference>
<keyword evidence="2" id="KW-0540">Nuclease</keyword>
<organism evidence="2 3">
    <name type="scientific">Xanthomonas hortorum</name>
    <dbReference type="NCBI Taxonomy" id="56454"/>
    <lineage>
        <taxon>Bacteria</taxon>
        <taxon>Pseudomonadati</taxon>
        <taxon>Pseudomonadota</taxon>
        <taxon>Gammaproteobacteria</taxon>
        <taxon>Lysobacterales</taxon>
        <taxon>Lysobacteraceae</taxon>
        <taxon>Xanthomonas</taxon>
    </lineage>
</organism>